<evidence type="ECO:0000313" key="2">
    <source>
        <dbReference type="Proteomes" id="UP001380953"/>
    </source>
</evidence>
<evidence type="ECO:0000313" key="1">
    <source>
        <dbReference type="EMBL" id="MEJ8305590.1"/>
    </source>
</evidence>
<gene>
    <name evidence="1" type="ORF">WKI47_16900</name>
</gene>
<dbReference type="Proteomes" id="UP001380953">
    <property type="component" value="Unassembled WGS sequence"/>
</dbReference>
<comment type="caution">
    <text evidence="1">The sequence shown here is derived from an EMBL/GenBank/DDBJ whole genome shotgun (WGS) entry which is preliminary data.</text>
</comment>
<accession>A0ACC6PFC0</accession>
<name>A0ACC6PFC0_9BACL</name>
<reference evidence="1" key="1">
    <citation type="submission" date="2024-03" db="EMBL/GenBank/DDBJ databases">
        <title>Whole genome sequecning of epiphytes from Marcgravia umbellata leaves.</title>
        <authorList>
            <person name="Kumar G."/>
            <person name="Savka M.A."/>
        </authorList>
    </citation>
    <scope>NUCLEOTIDE SEQUENCE</scope>
    <source>
        <strain evidence="1">RIT_BL5</strain>
    </source>
</reference>
<protein>
    <submittedName>
        <fullName evidence="1">ABC transporter permease</fullName>
    </submittedName>
</protein>
<dbReference type="EMBL" id="JBBKAR010000045">
    <property type="protein sequence ID" value="MEJ8305590.1"/>
    <property type="molecule type" value="Genomic_DNA"/>
</dbReference>
<organism evidence="1 2">
    <name type="scientific">Saccharibacillus sacchari</name>
    <dbReference type="NCBI Taxonomy" id="456493"/>
    <lineage>
        <taxon>Bacteria</taxon>
        <taxon>Bacillati</taxon>
        <taxon>Bacillota</taxon>
        <taxon>Bacilli</taxon>
        <taxon>Bacillales</taxon>
        <taxon>Paenibacillaceae</taxon>
        <taxon>Saccharibacillus</taxon>
    </lineage>
</organism>
<sequence>MKSGNNTEKSRAGNNGEKSNPESDSATSRATSRPSRNNRISGFGTMLLRLLSVFVVLHVLWGLIAALLKRDMLPSPLVVYRALFKLDGGDMLLNIGTSMGRVFAGIALALIVGLLLGLLMGRSPRWNRLLDPVVYLTYPIPKIALLPVAMLFLGLGEASKIVMIALILVFQVIISVRDGVKAIPANTYDVLTSLGAGRMAKFTQITLPGALSSILSTIRISLGTAFSVLFFTEIYGTEHGMGYFIMDAWLRLDYPGMYAGILLFSGVGFLLFVLVDLFEHRFMKWRA</sequence>
<proteinExistence type="predicted"/>
<keyword evidence="2" id="KW-1185">Reference proteome</keyword>